<proteinExistence type="predicted"/>
<evidence type="ECO:0000313" key="1">
    <source>
        <dbReference type="EMBL" id="UXD86168.1"/>
    </source>
</evidence>
<keyword evidence="2" id="KW-1185">Reference proteome</keyword>
<evidence type="ECO:0000313" key="2">
    <source>
        <dbReference type="Proteomes" id="UP001065322"/>
    </source>
</evidence>
<dbReference type="EMBL" id="CP054475">
    <property type="protein sequence ID" value="UXD86168.1"/>
    <property type="molecule type" value="Genomic_DNA"/>
</dbReference>
<gene>
    <name evidence="1" type="ORF">HUF19_01300</name>
</gene>
<name>A0ABY6A7R1_9GAMM</name>
<sequence>MDITTPLSAVMQAANLPASHQADSQANGPVEPYPLENLVTHHGGISVAAPTTQVSLQVWQDAQRYVGYQQNGAGSGSQVNLLDDSKSVVDFTSDQSLRYMEISNAQGLADDEKARQVNADLISGKLNPGHDLVLFSAGQTSGNMKLEYGVAEYSPSMMYRQDAVTYGPRPNDASKGGGIVTNEFNASASLTLPSGNRINLDFSYKEELLVGKPVSISMGALETFEEFEARVEIWRRTKPESESDYRSLAIQYSSGKPLSEEDAKYMDQINQYLMSMAKVAGRGQMNNQSRGLETVLNQVQSLGVDMKMNATYQGYAQGDTEITLSLLGSQRELKIKSEPVLPVNQNPVVDEFW</sequence>
<reference evidence="2" key="1">
    <citation type="submission" date="2020-06" db="EMBL/GenBank/DDBJ databases">
        <title>Thalassolituus marinus alknpb1M-1, a hydrocarbon-degrading bacterium isolated from the deep-sea overlying water using an in-situ strategy from the South China Sea basin.</title>
        <authorList>
            <person name="Dong C."/>
            <person name="Chen Y."/>
            <person name="Shao Z."/>
        </authorList>
    </citation>
    <scope>NUCLEOTIDE SEQUENCE [LARGE SCALE GENOMIC DNA]</scope>
    <source>
        <strain evidence="2">alknpb1M-1</strain>
    </source>
</reference>
<accession>A0ABY6A7R1</accession>
<dbReference type="Proteomes" id="UP001065322">
    <property type="component" value="Chromosome"/>
</dbReference>
<organism evidence="1 2">
    <name type="scientific">Thalassolituus hydrocarboniclasticus</name>
    <dbReference type="NCBI Taxonomy" id="2742796"/>
    <lineage>
        <taxon>Bacteria</taxon>
        <taxon>Pseudomonadati</taxon>
        <taxon>Pseudomonadota</taxon>
        <taxon>Gammaproteobacteria</taxon>
        <taxon>Oceanospirillales</taxon>
        <taxon>Oceanospirillaceae</taxon>
        <taxon>Thalassolituus</taxon>
    </lineage>
</organism>
<dbReference type="RefSeq" id="WP_260998147.1">
    <property type="nucleotide sequence ID" value="NZ_CP054475.1"/>
</dbReference>
<protein>
    <submittedName>
        <fullName evidence="1">Uncharacterized protein</fullName>
    </submittedName>
</protein>